<comment type="caution">
    <text evidence="2">The sequence shown here is derived from an EMBL/GenBank/DDBJ whole genome shotgun (WGS) entry which is preliminary data.</text>
</comment>
<dbReference type="EMBL" id="QGKV02000297">
    <property type="protein sequence ID" value="KAF3607641.1"/>
    <property type="molecule type" value="Genomic_DNA"/>
</dbReference>
<reference evidence="2 3" key="1">
    <citation type="journal article" date="2020" name="BMC Genomics">
        <title>Intraspecific diversification of the crop wild relative Brassica cretica Lam. using demographic model selection.</title>
        <authorList>
            <person name="Kioukis A."/>
            <person name="Michalopoulou V.A."/>
            <person name="Briers L."/>
            <person name="Pirintsos S."/>
            <person name="Studholme D.J."/>
            <person name="Pavlidis P."/>
            <person name="Sarris P.F."/>
        </authorList>
    </citation>
    <scope>NUCLEOTIDE SEQUENCE [LARGE SCALE GENOMIC DNA]</scope>
    <source>
        <strain evidence="3">cv. PFS-1207/04</strain>
    </source>
</reference>
<protein>
    <submittedName>
        <fullName evidence="2">Uncharacterized protein</fullName>
    </submittedName>
</protein>
<accession>A0ABQ7EVA5</accession>
<evidence type="ECO:0000313" key="3">
    <source>
        <dbReference type="Proteomes" id="UP000266723"/>
    </source>
</evidence>
<organism evidence="2 3">
    <name type="scientific">Brassica cretica</name>
    <name type="common">Mustard</name>
    <dbReference type="NCBI Taxonomy" id="69181"/>
    <lineage>
        <taxon>Eukaryota</taxon>
        <taxon>Viridiplantae</taxon>
        <taxon>Streptophyta</taxon>
        <taxon>Embryophyta</taxon>
        <taxon>Tracheophyta</taxon>
        <taxon>Spermatophyta</taxon>
        <taxon>Magnoliopsida</taxon>
        <taxon>eudicotyledons</taxon>
        <taxon>Gunneridae</taxon>
        <taxon>Pentapetalae</taxon>
        <taxon>rosids</taxon>
        <taxon>malvids</taxon>
        <taxon>Brassicales</taxon>
        <taxon>Brassicaceae</taxon>
        <taxon>Brassiceae</taxon>
        <taxon>Brassica</taxon>
    </lineage>
</organism>
<dbReference type="Proteomes" id="UP000266723">
    <property type="component" value="Unassembled WGS sequence"/>
</dbReference>
<evidence type="ECO:0000313" key="2">
    <source>
        <dbReference type="EMBL" id="KAF3607641.1"/>
    </source>
</evidence>
<feature type="compositionally biased region" description="Basic and acidic residues" evidence="1">
    <location>
        <begin position="1"/>
        <end position="25"/>
    </location>
</feature>
<sequence length="52" mass="6475">MSETKRELYDEIPKRDTEKIEESREKRYRKAHREAEDRYLYSDTILNLIIRS</sequence>
<keyword evidence="3" id="KW-1185">Reference proteome</keyword>
<gene>
    <name evidence="2" type="ORF">DY000_02050659</name>
</gene>
<name>A0ABQ7EVA5_BRACR</name>
<feature type="region of interest" description="Disordered" evidence="1">
    <location>
        <begin position="1"/>
        <end position="28"/>
    </location>
</feature>
<evidence type="ECO:0000256" key="1">
    <source>
        <dbReference type="SAM" id="MobiDB-lite"/>
    </source>
</evidence>
<proteinExistence type="predicted"/>